<dbReference type="AlphaFoldDB" id="A0A345PAZ9"/>
<dbReference type="KEGG" id="mbah:HYN46_01790"/>
<keyword evidence="3" id="KW-1185">Reference proteome</keyword>
<dbReference type="SUPFAM" id="SSF51182">
    <property type="entry name" value="RmlC-like cupins"/>
    <property type="match status" value="1"/>
</dbReference>
<dbReference type="Gene3D" id="2.60.120.10">
    <property type="entry name" value="Jelly Rolls"/>
    <property type="match status" value="1"/>
</dbReference>
<sequence>MGRISATFKADEAETQNQYSISEWWLEPKTQGPGEHAHDEDDVFYVVEGTMSFLLGDRWVDAPRGSFILAPGGMTHDFENRSISRAGILNFSIPGNFESHMAGIAAWFAEHPPKDTL</sequence>
<organism evidence="2 3">
    <name type="scientific">Aquirhabdus parva</name>
    <dbReference type="NCBI Taxonomy" id="2283318"/>
    <lineage>
        <taxon>Bacteria</taxon>
        <taxon>Pseudomonadati</taxon>
        <taxon>Pseudomonadota</taxon>
        <taxon>Gammaproteobacteria</taxon>
        <taxon>Moraxellales</taxon>
        <taxon>Moraxellaceae</taxon>
        <taxon>Aquirhabdus</taxon>
    </lineage>
</organism>
<dbReference type="OrthoDB" id="9090296at2"/>
<reference evidence="2 3" key="1">
    <citation type="submission" date="2018-07" db="EMBL/GenBank/DDBJ databases">
        <title>Genome sequencing of Moraxellaceae gen. HYN0046.</title>
        <authorList>
            <person name="Kim M."/>
            <person name="Yi H."/>
        </authorList>
    </citation>
    <scope>NUCLEOTIDE SEQUENCE [LARGE SCALE GENOMIC DNA]</scope>
    <source>
        <strain evidence="2 3">HYN0046</strain>
    </source>
</reference>
<name>A0A345PAZ9_9GAMM</name>
<dbReference type="InterPro" id="IPR013096">
    <property type="entry name" value="Cupin_2"/>
</dbReference>
<dbReference type="EMBL" id="CP031222">
    <property type="protein sequence ID" value="AXI04458.1"/>
    <property type="molecule type" value="Genomic_DNA"/>
</dbReference>
<protein>
    <submittedName>
        <fullName evidence="2">Cupin domain-containing protein</fullName>
    </submittedName>
</protein>
<gene>
    <name evidence="2" type="ORF">HYN46_01790</name>
</gene>
<accession>A0A345PAZ9</accession>
<dbReference type="Proteomes" id="UP000253940">
    <property type="component" value="Chromosome"/>
</dbReference>
<dbReference type="InterPro" id="IPR011051">
    <property type="entry name" value="RmlC_Cupin_sf"/>
</dbReference>
<dbReference type="Pfam" id="PF07883">
    <property type="entry name" value="Cupin_2"/>
    <property type="match status" value="1"/>
</dbReference>
<feature type="domain" description="Cupin type-2" evidence="1">
    <location>
        <begin position="26"/>
        <end position="82"/>
    </location>
</feature>
<evidence type="ECO:0000259" key="1">
    <source>
        <dbReference type="Pfam" id="PF07883"/>
    </source>
</evidence>
<dbReference type="PANTHER" id="PTHR36440:SF1">
    <property type="entry name" value="PUTATIVE (AFU_ORTHOLOGUE AFUA_8G07350)-RELATED"/>
    <property type="match status" value="1"/>
</dbReference>
<dbReference type="PANTHER" id="PTHR36440">
    <property type="entry name" value="PUTATIVE (AFU_ORTHOLOGUE AFUA_8G07350)-RELATED"/>
    <property type="match status" value="1"/>
</dbReference>
<proteinExistence type="predicted"/>
<dbReference type="InterPro" id="IPR014710">
    <property type="entry name" value="RmlC-like_jellyroll"/>
</dbReference>
<evidence type="ECO:0000313" key="3">
    <source>
        <dbReference type="Proteomes" id="UP000253940"/>
    </source>
</evidence>
<evidence type="ECO:0000313" key="2">
    <source>
        <dbReference type="EMBL" id="AXI04458.1"/>
    </source>
</evidence>
<dbReference type="InterPro" id="IPR053146">
    <property type="entry name" value="QDO-like"/>
</dbReference>